<dbReference type="CDD" id="cd05355">
    <property type="entry name" value="SDR_c1"/>
    <property type="match status" value="1"/>
</dbReference>
<dbReference type="InParanoid" id="Q5KIP0"/>
<dbReference type="Gene3D" id="3.40.50.720">
    <property type="entry name" value="NAD(P)-binding Rossmann-like Domain"/>
    <property type="match status" value="1"/>
</dbReference>
<dbReference type="AlphaFoldDB" id="Q5KIP0"/>
<dbReference type="PANTHER" id="PTHR48107:SF16">
    <property type="entry name" value="NADPH-DEPENDENT ALDEHYDE REDUCTASE 1, CHLOROPLASTIC"/>
    <property type="match status" value="1"/>
</dbReference>
<sequence>MLLRPPLFTKLTKTSRLIRPILTTRHFRTTPLTMGDDQPKIITAYPELTDIKAQHQSLPGKDVDMDPLAEFTKLETWDDDGKPYLKEYTGSGKLKGKKAIVTGGDSGIGRAAAQMFAREGADVTIVYLPEEEQDAQRVKKAIEQDGQQCLTIAHDLMQADLAADVVKQHMDKFGKLDILVNNASKQIMSQSIAEIELENVESTFRSNILAMFALTKAAVPHLKRGSTIINTSSVTAFKGSVAMVDYASTKGAIVSYTRSLAVQLAPQGIRVNGVCPGPVYTPLQPASRPPDNMEGWSVGGPPLHGRASMPAEMGPAYVFLASSDANAMTGHFLHLNNGQWLG</sequence>
<evidence type="ECO:0000313" key="4">
    <source>
        <dbReference type="EMBL" id="AAW42968.2"/>
    </source>
</evidence>
<gene>
    <name evidence="4" type="ordered locus">CND02280</name>
</gene>
<keyword evidence="3" id="KW-0560">Oxidoreductase</keyword>
<evidence type="ECO:0000256" key="2">
    <source>
        <dbReference type="ARBA" id="ARBA00022857"/>
    </source>
</evidence>
<dbReference type="PaxDb" id="214684-Q5KIP0"/>
<dbReference type="EMBL" id="AE017344">
    <property type="protein sequence ID" value="AAW42968.2"/>
    <property type="molecule type" value="Genomic_DNA"/>
</dbReference>
<evidence type="ECO:0000256" key="3">
    <source>
        <dbReference type="ARBA" id="ARBA00023002"/>
    </source>
</evidence>
<dbReference type="PRINTS" id="PR00080">
    <property type="entry name" value="SDRFAMILY"/>
</dbReference>
<dbReference type="PRINTS" id="PR00081">
    <property type="entry name" value="GDHRDH"/>
</dbReference>
<dbReference type="FunCoup" id="Q5KIP0">
    <property type="interactions" value="2"/>
</dbReference>
<accession>Q5KIP0</accession>
<dbReference type="Proteomes" id="UP000002149">
    <property type="component" value="Chromosome 4"/>
</dbReference>
<keyword evidence="2" id="KW-0521">NADP</keyword>
<evidence type="ECO:0000313" key="5">
    <source>
        <dbReference type="Proteomes" id="UP000002149"/>
    </source>
</evidence>
<dbReference type="KEGG" id="cne:CND02280"/>
<reference evidence="4 5" key="1">
    <citation type="journal article" date="2005" name="Science">
        <title>The genome of the basidiomycetous yeast and human pathogen Cryptococcus neoformans.</title>
        <authorList>
            <person name="Loftus B.J."/>
            <person name="Fung E."/>
            <person name="Roncaglia P."/>
            <person name="Rowley D."/>
            <person name="Amedeo P."/>
            <person name="Bruno D."/>
            <person name="Vamathevan J."/>
            <person name="Miranda M."/>
            <person name="Anderson I.J."/>
            <person name="Fraser J.A."/>
            <person name="Allen J.E."/>
            <person name="Bosdet I.E."/>
            <person name="Brent M.R."/>
            <person name="Chiu R."/>
            <person name="Doering T.L."/>
            <person name="Donlin M.J."/>
            <person name="D'Souza C.A."/>
            <person name="Fox D.S."/>
            <person name="Grinberg V."/>
            <person name="Fu J."/>
            <person name="Fukushima M."/>
            <person name="Haas B.J."/>
            <person name="Huang J.C."/>
            <person name="Janbon G."/>
            <person name="Jones S.J."/>
            <person name="Koo H.L."/>
            <person name="Krzywinski M.I."/>
            <person name="Kwon-Chung J.K."/>
            <person name="Lengeler K.B."/>
            <person name="Maiti R."/>
            <person name="Marra M.A."/>
            <person name="Marra R.E."/>
            <person name="Mathewson C.A."/>
            <person name="Mitchell T.G."/>
            <person name="Pertea M."/>
            <person name="Riggs F.R."/>
            <person name="Salzberg S.L."/>
            <person name="Schein J.E."/>
            <person name="Shvartsbeyn A."/>
            <person name="Shin H."/>
            <person name="Shumway M."/>
            <person name="Specht C.A."/>
            <person name="Suh B.B."/>
            <person name="Tenney A."/>
            <person name="Utterback T.R."/>
            <person name="Wickes B.L."/>
            <person name="Wortman J.R."/>
            <person name="Wye N.H."/>
            <person name="Kronstad J.W."/>
            <person name="Lodge J.K."/>
            <person name="Heitman J."/>
            <person name="Davis R.W."/>
            <person name="Fraser C.M."/>
            <person name="Hyman R.W."/>
        </authorList>
    </citation>
    <scope>NUCLEOTIDE SEQUENCE [LARGE SCALE GENOMIC DNA]</scope>
    <source>
        <strain evidence="5">JEC21 / ATCC MYA-565</strain>
    </source>
</reference>
<accession>Q55TP5</accession>
<dbReference type="VEuPathDB" id="FungiDB:CND02280"/>
<protein>
    <submittedName>
        <fullName evidence="4">Oxidoreductase, putative</fullName>
    </submittedName>
</protein>
<dbReference type="InterPro" id="IPR002347">
    <property type="entry name" value="SDR_fam"/>
</dbReference>
<dbReference type="HOGENOM" id="CLU_010194_4_3_1"/>
<dbReference type="STRING" id="214684.Q5KIP0"/>
<dbReference type="SUPFAM" id="SSF51735">
    <property type="entry name" value="NAD(P)-binding Rossmann-fold domains"/>
    <property type="match status" value="1"/>
</dbReference>
<dbReference type="PROSITE" id="PS00061">
    <property type="entry name" value="ADH_SHORT"/>
    <property type="match status" value="1"/>
</dbReference>
<dbReference type="GeneID" id="3257433"/>
<dbReference type="InterPro" id="IPR020904">
    <property type="entry name" value="Sc_DH/Rdtase_CS"/>
</dbReference>
<dbReference type="PANTHER" id="PTHR48107">
    <property type="entry name" value="NADPH-DEPENDENT ALDEHYDE REDUCTASE-LIKE PROTEIN, CHLOROPLASTIC-RELATED"/>
    <property type="match status" value="1"/>
</dbReference>
<evidence type="ECO:0000256" key="1">
    <source>
        <dbReference type="ARBA" id="ARBA00006484"/>
    </source>
</evidence>
<dbReference type="RefSeq" id="XP_570275.2">
    <property type="nucleotide sequence ID" value="XM_570275.2"/>
</dbReference>
<comment type="similarity">
    <text evidence="1">Belongs to the short-chain dehydrogenases/reductases (SDR) family.</text>
</comment>
<dbReference type="InterPro" id="IPR036291">
    <property type="entry name" value="NAD(P)-bd_dom_sf"/>
</dbReference>
<dbReference type="FunFam" id="3.40.50.720:FF:000084">
    <property type="entry name" value="Short-chain dehydrogenase reductase"/>
    <property type="match status" value="1"/>
</dbReference>
<dbReference type="GO" id="GO:0016614">
    <property type="term" value="F:oxidoreductase activity, acting on CH-OH group of donors"/>
    <property type="evidence" value="ECO:0007669"/>
    <property type="project" value="UniProtKB-ARBA"/>
</dbReference>
<dbReference type="OrthoDB" id="1393670at2759"/>
<organism evidence="4 5">
    <name type="scientific">Cryptococcus deneoformans (strain JEC21 / ATCC MYA-565)</name>
    <name type="common">Cryptococcus neoformans var. neoformans serotype D</name>
    <dbReference type="NCBI Taxonomy" id="214684"/>
    <lineage>
        <taxon>Eukaryota</taxon>
        <taxon>Fungi</taxon>
        <taxon>Dikarya</taxon>
        <taxon>Basidiomycota</taxon>
        <taxon>Agaricomycotina</taxon>
        <taxon>Tremellomycetes</taxon>
        <taxon>Tremellales</taxon>
        <taxon>Cryptococcaceae</taxon>
        <taxon>Cryptococcus</taxon>
        <taxon>Cryptococcus neoformans species complex</taxon>
    </lineage>
</organism>
<dbReference type="Pfam" id="PF13561">
    <property type="entry name" value="adh_short_C2"/>
    <property type="match status" value="1"/>
</dbReference>
<dbReference type="eggNOG" id="KOG0725">
    <property type="taxonomic scope" value="Eukaryota"/>
</dbReference>
<name>Q5KIP0_CRYD1</name>
<proteinExistence type="inferred from homology"/>
<keyword evidence="5" id="KW-1185">Reference proteome</keyword>